<dbReference type="GO" id="GO:0006816">
    <property type="term" value="P:calcium ion transport"/>
    <property type="evidence" value="ECO:0007669"/>
    <property type="project" value="UniProtKB-KW"/>
</dbReference>
<evidence type="ECO:0000256" key="10">
    <source>
        <dbReference type="ARBA" id="ARBA00022989"/>
    </source>
</evidence>
<sequence>MKIYQLLASLFYFYGSSEALKEDKKVLLADVKTITFYRGKLTTGRRNEPIRQMQCVGGDACHEFVPDVVQCTNVGSDGTDTNWRCDAELPKSLKFGP</sequence>
<keyword evidence="6" id="KW-0812">Transmembrane</keyword>
<evidence type="ECO:0000313" key="15">
    <source>
        <dbReference type="Proteomes" id="UP000789342"/>
    </source>
</evidence>
<comment type="subcellular location">
    <subcellularLocation>
        <location evidence="1">Endoplasmic reticulum membrane</location>
        <topology evidence="1">Single-pass type I membrane protein</topology>
    </subcellularLocation>
</comment>
<evidence type="ECO:0000256" key="13">
    <source>
        <dbReference type="ARBA" id="ARBA00031116"/>
    </source>
</evidence>
<evidence type="ECO:0000256" key="2">
    <source>
        <dbReference type="ARBA" id="ARBA00006833"/>
    </source>
</evidence>
<accession>A0A9N9HQQ7</accession>
<dbReference type="GO" id="GO:0005789">
    <property type="term" value="C:endoplasmic reticulum membrane"/>
    <property type="evidence" value="ECO:0007669"/>
    <property type="project" value="UniProtKB-SubCell"/>
</dbReference>
<dbReference type="GO" id="GO:2001256">
    <property type="term" value="P:regulation of store-operated calcium entry"/>
    <property type="evidence" value="ECO:0007669"/>
    <property type="project" value="InterPro"/>
</dbReference>
<dbReference type="PANTHER" id="PTHR15929:SF0">
    <property type="entry name" value="STORE-OPERATED CALCIUM ENTRY-ASSOCIATED REGULATORY FACTOR"/>
    <property type="match status" value="1"/>
</dbReference>
<dbReference type="PANTHER" id="PTHR15929">
    <property type="entry name" value="STORE-OPERATED CALCIUM ENTRY-ASSOCIATED REGULATORY FACTOR"/>
    <property type="match status" value="1"/>
</dbReference>
<evidence type="ECO:0000256" key="4">
    <source>
        <dbReference type="ARBA" id="ARBA00022448"/>
    </source>
</evidence>
<dbReference type="AlphaFoldDB" id="A0A9N9HQQ7"/>
<keyword evidence="10" id="KW-1133">Transmembrane helix</keyword>
<comment type="caution">
    <text evidence="14">The sequence shown here is derived from an EMBL/GenBank/DDBJ whole genome shotgun (WGS) entry which is preliminary data.</text>
</comment>
<dbReference type="EMBL" id="CAJVPV010016991">
    <property type="protein sequence ID" value="CAG8700749.1"/>
    <property type="molecule type" value="Genomic_DNA"/>
</dbReference>
<feature type="non-terminal residue" evidence="14">
    <location>
        <position position="1"/>
    </location>
</feature>
<evidence type="ECO:0000256" key="6">
    <source>
        <dbReference type="ARBA" id="ARBA00022692"/>
    </source>
</evidence>
<evidence type="ECO:0000256" key="5">
    <source>
        <dbReference type="ARBA" id="ARBA00022568"/>
    </source>
</evidence>
<proteinExistence type="inferred from homology"/>
<evidence type="ECO:0000256" key="3">
    <source>
        <dbReference type="ARBA" id="ARBA00016584"/>
    </source>
</evidence>
<dbReference type="Proteomes" id="UP000789342">
    <property type="component" value="Unassembled WGS sequence"/>
</dbReference>
<keyword evidence="5" id="KW-0109">Calcium transport</keyword>
<evidence type="ECO:0000256" key="8">
    <source>
        <dbReference type="ARBA" id="ARBA00022824"/>
    </source>
</evidence>
<dbReference type="Pfam" id="PF06682">
    <property type="entry name" value="SARAF"/>
    <property type="match status" value="1"/>
</dbReference>
<name>A0A9N9HQQ7_9GLOM</name>
<organism evidence="14 15">
    <name type="scientific">Acaulospora morrowiae</name>
    <dbReference type="NCBI Taxonomy" id="94023"/>
    <lineage>
        <taxon>Eukaryota</taxon>
        <taxon>Fungi</taxon>
        <taxon>Fungi incertae sedis</taxon>
        <taxon>Mucoromycota</taxon>
        <taxon>Glomeromycotina</taxon>
        <taxon>Glomeromycetes</taxon>
        <taxon>Diversisporales</taxon>
        <taxon>Acaulosporaceae</taxon>
        <taxon>Acaulospora</taxon>
    </lineage>
</organism>
<keyword evidence="8" id="KW-0256">Endoplasmic reticulum</keyword>
<keyword evidence="12" id="KW-0472">Membrane</keyword>
<protein>
    <recommendedName>
        <fullName evidence="3">Store-operated calcium entry-associated regulatory factor</fullName>
    </recommendedName>
    <alternativeName>
        <fullName evidence="13">Transmembrane protein 66</fullName>
    </alternativeName>
</protein>
<keyword evidence="7" id="KW-0732">Signal</keyword>
<comment type="similarity">
    <text evidence="2">Belongs to the SARAF family.</text>
</comment>
<keyword evidence="9" id="KW-0106">Calcium</keyword>
<keyword evidence="4" id="KW-0813">Transport</keyword>
<keyword evidence="11" id="KW-0406">Ion transport</keyword>
<evidence type="ECO:0000256" key="12">
    <source>
        <dbReference type="ARBA" id="ARBA00023136"/>
    </source>
</evidence>
<dbReference type="OrthoDB" id="20303at2759"/>
<reference evidence="14" key="1">
    <citation type="submission" date="2021-06" db="EMBL/GenBank/DDBJ databases">
        <authorList>
            <person name="Kallberg Y."/>
            <person name="Tangrot J."/>
            <person name="Rosling A."/>
        </authorList>
    </citation>
    <scope>NUCLEOTIDE SEQUENCE</scope>
    <source>
        <strain evidence="14">CL551</strain>
    </source>
</reference>
<evidence type="ECO:0000256" key="1">
    <source>
        <dbReference type="ARBA" id="ARBA00004115"/>
    </source>
</evidence>
<evidence type="ECO:0000256" key="9">
    <source>
        <dbReference type="ARBA" id="ARBA00022837"/>
    </source>
</evidence>
<evidence type="ECO:0000256" key="11">
    <source>
        <dbReference type="ARBA" id="ARBA00023065"/>
    </source>
</evidence>
<keyword evidence="15" id="KW-1185">Reference proteome</keyword>
<evidence type="ECO:0000256" key="7">
    <source>
        <dbReference type="ARBA" id="ARBA00022729"/>
    </source>
</evidence>
<dbReference type="InterPro" id="IPR009567">
    <property type="entry name" value="SARAF"/>
</dbReference>
<evidence type="ECO:0000313" key="14">
    <source>
        <dbReference type="EMBL" id="CAG8700749.1"/>
    </source>
</evidence>
<gene>
    <name evidence="14" type="ORF">AMORRO_LOCUS12114</name>
</gene>